<feature type="binding site" evidence="7">
    <location>
        <position position="109"/>
    </location>
    <ligand>
        <name>Zn(2+)</name>
        <dbReference type="ChEBI" id="CHEBI:29105"/>
        <label>1</label>
    </ligand>
</feature>
<dbReference type="InterPro" id="IPR050110">
    <property type="entry name" value="Glyoxalase_II_hydrolase"/>
</dbReference>
<evidence type="ECO:0000256" key="6">
    <source>
        <dbReference type="ARBA" id="ARBA00022833"/>
    </source>
</evidence>
<dbReference type="GO" id="GO:0004416">
    <property type="term" value="F:hydroxyacylglutathione hydrolase activity"/>
    <property type="evidence" value="ECO:0007669"/>
    <property type="project" value="UniProtKB-UniRule"/>
</dbReference>
<dbReference type="GO" id="GO:0019243">
    <property type="term" value="P:methylglyoxal catabolic process to D-lactate via S-lactoyl-glutathione"/>
    <property type="evidence" value="ECO:0007669"/>
    <property type="project" value="UniProtKB-UniRule"/>
</dbReference>
<evidence type="ECO:0000256" key="4">
    <source>
        <dbReference type="ARBA" id="ARBA00022723"/>
    </source>
</evidence>
<keyword evidence="10" id="KW-1185">Reference proteome</keyword>
<feature type="binding site" evidence="7">
    <location>
        <position position="130"/>
    </location>
    <ligand>
        <name>Zn(2+)</name>
        <dbReference type="ChEBI" id="CHEBI:29105"/>
        <label>2</label>
    </ligand>
</feature>
<evidence type="ECO:0000259" key="8">
    <source>
        <dbReference type="SMART" id="SM00849"/>
    </source>
</evidence>
<dbReference type="CDD" id="cd07723">
    <property type="entry name" value="hydroxyacylglutathione_hydrolase_MBL-fold"/>
    <property type="match status" value="1"/>
</dbReference>
<feature type="binding site" evidence="7">
    <location>
        <position position="54"/>
    </location>
    <ligand>
        <name>Zn(2+)</name>
        <dbReference type="ChEBI" id="CHEBI:29105"/>
        <label>1</label>
    </ligand>
</feature>
<feature type="binding site" evidence="7">
    <location>
        <position position="130"/>
    </location>
    <ligand>
        <name>Zn(2+)</name>
        <dbReference type="ChEBI" id="CHEBI:29105"/>
        <label>1</label>
    </ligand>
</feature>
<keyword evidence="6 7" id="KW-0862">Zinc</keyword>
<dbReference type="HOGENOM" id="CLU_030571_4_1_4"/>
<evidence type="ECO:0000256" key="3">
    <source>
        <dbReference type="ARBA" id="ARBA00006759"/>
    </source>
</evidence>
<comment type="similarity">
    <text evidence="3 7">Belongs to the metallo-beta-lactamase superfamily. Glyoxalase II family.</text>
</comment>
<dbReference type="InterPro" id="IPR017782">
    <property type="entry name" value="Hydroxyacylglutathione_Hdrlase"/>
</dbReference>
<evidence type="ECO:0000313" key="9">
    <source>
        <dbReference type="EMBL" id="EGY53628.1"/>
    </source>
</evidence>
<dbReference type="PANTHER" id="PTHR43705:SF1">
    <property type="entry name" value="HYDROXYACYLGLUTATHIONE HYDROLASE GLOB"/>
    <property type="match status" value="1"/>
</dbReference>
<feature type="binding site" evidence="7">
    <location>
        <position position="56"/>
    </location>
    <ligand>
        <name>Zn(2+)</name>
        <dbReference type="ChEBI" id="CHEBI:29105"/>
        <label>1</label>
    </ligand>
</feature>
<gene>
    <name evidence="7 9" type="primary">gloB</name>
    <name evidence="9" type="ORF">HMPREF9371_0183</name>
</gene>
<comment type="pathway">
    <text evidence="2 7">Secondary metabolite metabolism; methylglyoxal degradation; (R)-lactate from methylglyoxal: step 2/2.</text>
</comment>
<evidence type="ECO:0000256" key="1">
    <source>
        <dbReference type="ARBA" id="ARBA00001623"/>
    </source>
</evidence>
<comment type="subunit">
    <text evidence="7">Monomer.</text>
</comment>
<dbReference type="NCBIfam" id="TIGR03413">
    <property type="entry name" value="GSH_gloB"/>
    <property type="match status" value="1"/>
</dbReference>
<dbReference type="InterPro" id="IPR035680">
    <property type="entry name" value="Clx_II_MBL"/>
</dbReference>
<dbReference type="Proteomes" id="UP000003019">
    <property type="component" value="Unassembled WGS sequence"/>
</dbReference>
<evidence type="ECO:0000256" key="5">
    <source>
        <dbReference type="ARBA" id="ARBA00022801"/>
    </source>
</evidence>
<dbReference type="PANTHER" id="PTHR43705">
    <property type="entry name" value="HYDROXYACYLGLUTATHIONE HYDROLASE"/>
    <property type="match status" value="1"/>
</dbReference>
<dbReference type="Gene3D" id="3.60.15.10">
    <property type="entry name" value="Ribonuclease Z/Hydroxyacylglutathione hydrolase-like"/>
    <property type="match status" value="1"/>
</dbReference>
<dbReference type="Pfam" id="PF16123">
    <property type="entry name" value="HAGH_C"/>
    <property type="match status" value="1"/>
</dbReference>
<dbReference type="SUPFAM" id="SSF56281">
    <property type="entry name" value="Metallo-hydrolase/oxidoreductase"/>
    <property type="match status" value="1"/>
</dbReference>
<accession>G4CEZ4</accession>
<dbReference type="PIRSF" id="PIRSF005457">
    <property type="entry name" value="Glx"/>
    <property type="match status" value="1"/>
</dbReference>
<comment type="caution">
    <text evidence="9">The sequence shown here is derived from an EMBL/GenBank/DDBJ whole genome shotgun (WGS) entry which is preliminary data.</text>
</comment>
<reference evidence="9 10" key="1">
    <citation type="submission" date="2011-05" db="EMBL/GenBank/DDBJ databases">
        <authorList>
            <person name="Muzny D."/>
            <person name="Qin X."/>
            <person name="Deng J."/>
            <person name="Jiang H."/>
            <person name="Liu Y."/>
            <person name="Qu J."/>
            <person name="Song X.-Z."/>
            <person name="Zhang L."/>
            <person name="Thornton R."/>
            <person name="Coyle M."/>
            <person name="Francisco L."/>
            <person name="Jackson L."/>
            <person name="Javaid M."/>
            <person name="Korchina V."/>
            <person name="Kovar C."/>
            <person name="Mata R."/>
            <person name="Mathew T."/>
            <person name="Ngo R."/>
            <person name="Nguyen L."/>
            <person name="Nguyen N."/>
            <person name="Okwuonu G."/>
            <person name="Ongeri F."/>
            <person name="Pham C."/>
            <person name="Simmons D."/>
            <person name="Wilczek-Boney K."/>
            <person name="Hale W."/>
            <person name="Jakkamsetti A."/>
            <person name="Pham P."/>
            <person name="Ruth R."/>
            <person name="San Lucas F."/>
            <person name="Warren J."/>
            <person name="Zhang J."/>
            <person name="Zhao Z."/>
            <person name="Zhou C."/>
            <person name="Zhu D."/>
            <person name="Lee S."/>
            <person name="Bess C."/>
            <person name="Blankenburg K."/>
            <person name="Forbes L."/>
            <person name="Fu Q."/>
            <person name="Gubbala S."/>
            <person name="Hirani K."/>
            <person name="Jayaseelan J.C."/>
            <person name="Lara F."/>
            <person name="Munidasa M."/>
            <person name="Palculict T."/>
            <person name="Patil S."/>
            <person name="Pu L.-L."/>
            <person name="Saada N."/>
            <person name="Tang L."/>
            <person name="Weissenberger G."/>
            <person name="Zhu Y."/>
            <person name="Hemphill L."/>
            <person name="Shang Y."/>
            <person name="Youmans B."/>
            <person name="Ayvaz T."/>
            <person name="Ross M."/>
            <person name="Santibanez J."/>
            <person name="Aqrawi P."/>
            <person name="Gross S."/>
            <person name="Joshi V."/>
            <person name="Fowler G."/>
            <person name="Nazareth L."/>
            <person name="Reid J."/>
            <person name="Worley K."/>
            <person name="Petrosino J."/>
            <person name="Highlander S."/>
            <person name="Gibbs R."/>
        </authorList>
    </citation>
    <scope>NUCLEOTIDE SEQUENCE [LARGE SCALE GENOMIC DNA]</scope>
    <source>
        <strain evidence="9 10">871</strain>
    </source>
</reference>
<protein>
    <recommendedName>
        <fullName evidence="7">Hydroxyacylglutathione hydrolase</fullName>
        <ecNumber evidence="7">3.1.2.6</ecNumber>
    </recommendedName>
    <alternativeName>
        <fullName evidence="7">Glyoxalase II</fullName>
        <shortName evidence="7">Glx II</shortName>
    </alternativeName>
</protein>
<proteinExistence type="inferred from homology"/>
<evidence type="ECO:0000256" key="7">
    <source>
        <dbReference type="HAMAP-Rule" id="MF_01374"/>
    </source>
</evidence>
<sequence>MPLQIVPIPAFEDNYIWLLASGSQAVCVDPGEAAPVAGYLKRHGLMLTQIWVTHHHRDHTGGIEALLRDAPGCAVYGNRDIRAATHTVGEGSRLAAFGCGVEVWQLPGHTDAHLAYVLDDGGRRHVFCGDTLFSAGCGRVFTGTPEQLFHSLQRLNSLPDDTLFYPAHEYTAANLRFAAHIEPANPDVLEAQAGLAVPSLPVSLAHERRINPFLRTHLPQVAQRTAALSGQAPADECAVFTAMRELKNGF</sequence>
<keyword evidence="4 7" id="KW-0479">Metal-binding</keyword>
<dbReference type="GO" id="GO:0046872">
    <property type="term" value="F:metal ion binding"/>
    <property type="evidence" value="ECO:0007669"/>
    <property type="project" value="UniProtKB-KW"/>
</dbReference>
<feature type="binding site" evidence="7">
    <location>
        <position position="58"/>
    </location>
    <ligand>
        <name>Zn(2+)</name>
        <dbReference type="ChEBI" id="CHEBI:29105"/>
        <label>2</label>
    </ligand>
</feature>
<evidence type="ECO:0000313" key="10">
    <source>
        <dbReference type="Proteomes" id="UP000003019"/>
    </source>
</evidence>
<dbReference type="SMART" id="SM00849">
    <property type="entry name" value="Lactamase_B"/>
    <property type="match status" value="1"/>
</dbReference>
<evidence type="ECO:0000256" key="2">
    <source>
        <dbReference type="ARBA" id="ARBA00004963"/>
    </source>
</evidence>
<dbReference type="UniPathway" id="UPA00619">
    <property type="reaction ID" value="UER00676"/>
</dbReference>
<comment type="cofactor">
    <cofactor evidence="7">
        <name>Zn(2+)</name>
        <dbReference type="ChEBI" id="CHEBI:29105"/>
    </cofactor>
    <text evidence="7">Binds 2 Zn(2+) ions per subunit.</text>
</comment>
<dbReference type="InterPro" id="IPR001279">
    <property type="entry name" value="Metallo-B-lactamas"/>
</dbReference>
<dbReference type="InterPro" id="IPR032282">
    <property type="entry name" value="HAGH_C"/>
</dbReference>
<dbReference type="EMBL" id="AGAY01000006">
    <property type="protein sequence ID" value="EGY53628.1"/>
    <property type="molecule type" value="Genomic_DNA"/>
</dbReference>
<dbReference type="STRING" id="1032488.HMPREF9371_0183"/>
<dbReference type="PATRIC" id="fig|1032488.3.peg.168"/>
<feature type="domain" description="Metallo-beta-lactamase" evidence="8">
    <location>
        <begin position="13"/>
        <end position="168"/>
    </location>
</feature>
<keyword evidence="5 7" id="KW-0378">Hydrolase</keyword>
<dbReference type="EC" id="3.1.2.6" evidence="7"/>
<dbReference type="AlphaFoldDB" id="G4CEZ4"/>
<dbReference type="Pfam" id="PF00753">
    <property type="entry name" value="Lactamase_B"/>
    <property type="match status" value="1"/>
</dbReference>
<comment type="function">
    <text evidence="7">Thiolesterase that catalyzes the hydrolysis of S-D-lactoyl-glutathione to form glutathione and D-lactic acid.</text>
</comment>
<organism evidence="9 10">
    <name type="scientific">Neisseria shayeganii 871</name>
    <dbReference type="NCBI Taxonomy" id="1032488"/>
    <lineage>
        <taxon>Bacteria</taxon>
        <taxon>Pseudomonadati</taxon>
        <taxon>Pseudomonadota</taxon>
        <taxon>Betaproteobacteria</taxon>
        <taxon>Neisseriales</taxon>
        <taxon>Neisseriaceae</taxon>
        <taxon>Neisseria</taxon>
    </lineage>
</organism>
<feature type="binding site" evidence="7">
    <location>
        <position position="59"/>
    </location>
    <ligand>
        <name>Zn(2+)</name>
        <dbReference type="ChEBI" id="CHEBI:29105"/>
        <label>2</label>
    </ligand>
</feature>
<dbReference type="InterPro" id="IPR036866">
    <property type="entry name" value="RibonucZ/Hydroxyglut_hydro"/>
</dbReference>
<comment type="catalytic activity">
    <reaction evidence="1 7">
        <text>an S-(2-hydroxyacyl)glutathione + H2O = a 2-hydroxy carboxylate + glutathione + H(+)</text>
        <dbReference type="Rhea" id="RHEA:21864"/>
        <dbReference type="ChEBI" id="CHEBI:15377"/>
        <dbReference type="ChEBI" id="CHEBI:15378"/>
        <dbReference type="ChEBI" id="CHEBI:57925"/>
        <dbReference type="ChEBI" id="CHEBI:58896"/>
        <dbReference type="ChEBI" id="CHEBI:71261"/>
        <dbReference type="EC" id="3.1.2.6"/>
    </reaction>
</comment>
<dbReference type="HAMAP" id="MF_01374">
    <property type="entry name" value="Glyoxalase_2"/>
    <property type="match status" value="1"/>
</dbReference>
<feature type="binding site" evidence="7">
    <location>
        <position position="168"/>
    </location>
    <ligand>
        <name>Zn(2+)</name>
        <dbReference type="ChEBI" id="CHEBI:29105"/>
        <label>2</label>
    </ligand>
</feature>
<name>G4CEZ4_9NEIS</name>